<evidence type="ECO:0000313" key="2">
    <source>
        <dbReference type="EMBL" id="OQU78963.1"/>
    </source>
</evidence>
<organism evidence="2 3">
    <name type="scientific">Sorghum bicolor</name>
    <name type="common">Sorghum</name>
    <name type="synonym">Sorghum vulgare</name>
    <dbReference type="NCBI Taxonomy" id="4558"/>
    <lineage>
        <taxon>Eukaryota</taxon>
        <taxon>Viridiplantae</taxon>
        <taxon>Streptophyta</taxon>
        <taxon>Embryophyta</taxon>
        <taxon>Tracheophyta</taxon>
        <taxon>Spermatophyta</taxon>
        <taxon>Magnoliopsida</taxon>
        <taxon>Liliopsida</taxon>
        <taxon>Poales</taxon>
        <taxon>Poaceae</taxon>
        <taxon>PACMAD clade</taxon>
        <taxon>Panicoideae</taxon>
        <taxon>Andropogonodae</taxon>
        <taxon>Andropogoneae</taxon>
        <taxon>Sorghinae</taxon>
        <taxon>Sorghum</taxon>
    </lineage>
</organism>
<accession>A0A1Z5R5B8</accession>
<dbReference type="EMBL" id="CM000767">
    <property type="protein sequence ID" value="OQU78963.1"/>
    <property type="molecule type" value="Genomic_DNA"/>
</dbReference>
<reference evidence="3" key="2">
    <citation type="journal article" date="2018" name="Plant J.">
        <title>The Sorghum bicolor reference genome: improved assembly, gene annotations, a transcriptome atlas, and signatures of genome organization.</title>
        <authorList>
            <person name="McCormick R.F."/>
            <person name="Truong S.K."/>
            <person name="Sreedasyam A."/>
            <person name="Jenkins J."/>
            <person name="Shu S."/>
            <person name="Sims D."/>
            <person name="Kennedy M."/>
            <person name="Amirebrahimi M."/>
            <person name="Weers B.D."/>
            <person name="McKinley B."/>
            <person name="Mattison A."/>
            <person name="Morishige D.T."/>
            <person name="Grimwood J."/>
            <person name="Schmutz J."/>
            <person name="Mullet J.E."/>
        </authorList>
    </citation>
    <scope>NUCLEOTIDE SEQUENCE [LARGE SCALE GENOMIC DNA]</scope>
    <source>
        <strain evidence="3">cv. BTx623</strain>
    </source>
</reference>
<proteinExistence type="predicted"/>
<protein>
    <submittedName>
        <fullName evidence="2">Uncharacterized protein</fullName>
    </submittedName>
</protein>
<feature type="region of interest" description="Disordered" evidence="1">
    <location>
        <begin position="69"/>
        <end position="90"/>
    </location>
</feature>
<feature type="compositionally biased region" description="Polar residues" evidence="1">
    <location>
        <begin position="69"/>
        <end position="87"/>
    </location>
</feature>
<dbReference type="InParanoid" id="A0A1Z5R5B8"/>
<sequence length="200" mass="22484">MSTLGTRPVETTKSPLWRNNSFLGSFIPIHCAHRRGDAARVLAPFPRAPLRFPARWPLLPCKRALFSDSSGARSPPSHQQALKTRSPNPIPNPCFIRSQSIPIFFNHESPPSAIFKLQANRGRARQVRVGPGKASVLPWLLMPDLLRSLLLPLPLLMDRLWPPVNPSPKQQQHLQHLQVLKPRDFLRGGEVHLRLAQVTA</sequence>
<evidence type="ECO:0000313" key="3">
    <source>
        <dbReference type="Proteomes" id="UP000000768"/>
    </source>
</evidence>
<dbReference type="Gramene" id="OQU78963">
    <property type="protein sequence ID" value="OQU78963"/>
    <property type="gene ID" value="SORBI_3008G079032"/>
</dbReference>
<name>A0A1Z5R5B8_SORBI</name>
<gene>
    <name evidence="2" type="ORF">SORBI_3008G079032</name>
</gene>
<reference evidence="2 3" key="1">
    <citation type="journal article" date="2009" name="Nature">
        <title>The Sorghum bicolor genome and the diversification of grasses.</title>
        <authorList>
            <person name="Paterson A.H."/>
            <person name="Bowers J.E."/>
            <person name="Bruggmann R."/>
            <person name="Dubchak I."/>
            <person name="Grimwood J."/>
            <person name="Gundlach H."/>
            <person name="Haberer G."/>
            <person name="Hellsten U."/>
            <person name="Mitros T."/>
            <person name="Poliakov A."/>
            <person name="Schmutz J."/>
            <person name="Spannagl M."/>
            <person name="Tang H."/>
            <person name="Wang X."/>
            <person name="Wicker T."/>
            <person name="Bharti A.K."/>
            <person name="Chapman J."/>
            <person name="Feltus F.A."/>
            <person name="Gowik U."/>
            <person name="Grigoriev I.V."/>
            <person name="Lyons E."/>
            <person name="Maher C.A."/>
            <person name="Martis M."/>
            <person name="Narechania A."/>
            <person name="Otillar R.P."/>
            <person name="Penning B.W."/>
            <person name="Salamov A.A."/>
            <person name="Wang Y."/>
            <person name="Zhang L."/>
            <person name="Carpita N.C."/>
            <person name="Freeling M."/>
            <person name="Gingle A.R."/>
            <person name="Hash C.T."/>
            <person name="Keller B."/>
            <person name="Klein P."/>
            <person name="Kresovich S."/>
            <person name="McCann M.C."/>
            <person name="Ming R."/>
            <person name="Peterson D.G."/>
            <person name="Mehboob-ur-Rahman"/>
            <person name="Ware D."/>
            <person name="Westhoff P."/>
            <person name="Mayer K.F."/>
            <person name="Messing J."/>
            <person name="Rokhsar D.S."/>
        </authorList>
    </citation>
    <scope>NUCLEOTIDE SEQUENCE [LARGE SCALE GENOMIC DNA]</scope>
    <source>
        <strain evidence="3">cv. BTx623</strain>
    </source>
</reference>
<dbReference type="Proteomes" id="UP000000768">
    <property type="component" value="Chromosome 8"/>
</dbReference>
<keyword evidence="3" id="KW-1185">Reference proteome</keyword>
<dbReference type="AlphaFoldDB" id="A0A1Z5R5B8"/>
<evidence type="ECO:0000256" key="1">
    <source>
        <dbReference type="SAM" id="MobiDB-lite"/>
    </source>
</evidence>